<dbReference type="RefSeq" id="YP_001469117.1">
    <property type="nucleotide sequence ID" value="NC_009817.1"/>
</dbReference>
<dbReference type="GeneID" id="5601983"/>
<keyword evidence="2" id="KW-1185">Reference proteome</keyword>
<accession>A6MAI3</accession>
<sequence>MGLFKRKPKTEPKPIMARFIYHEYYKENMSTWQLTNTRELKRAISDNNSMWEETIKRGNLYQPSQIVQGFETKEL</sequence>
<evidence type="ECO:0000313" key="1">
    <source>
        <dbReference type="EMBL" id="ABG21661.1"/>
    </source>
</evidence>
<dbReference type="Proteomes" id="UP000000714">
    <property type="component" value="Segment"/>
</dbReference>
<reference evidence="1 2" key="1">
    <citation type="journal article" date="2007" name="Virology">
        <title>KSY1, a lactococcal phage with a T7-like transcription.</title>
        <authorList>
            <person name="Chopin A."/>
            <person name="Deveau H."/>
            <person name="Ehrlich S.D."/>
            <person name="Moineau S."/>
            <person name="Chopin M.C."/>
        </authorList>
    </citation>
    <scope>NUCLEOTIDE SEQUENCE</scope>
</reference>
<proteinExistence type="predicted"/>
<gene>
    <name evidence="1" type="ORF">KSY1p118</name>
</gene>
<dbReference type="EMBL" id="DQ535032">
    <property type="protein sequence ID" value="ABG21661.1"/>
    <property type="molecule type" value="Genomic_DNA"/>
</dbReference>
<dbReference type="KEGG" id="vg:5601983"/>
<name>A6MAI3_9CAUD</name>
<evidence type="ECO:0000313" key="2">
    <source>
        <dbReference type="Proteomes" id="UP000000714"/>
    </source>
</evidence>
<organism evidence="1 2">
    <name type="scientific">Lactococcus phage KSY1</name>
    <dbReference type="NCBI Taxonomy" id="2913972"/>
    <lineage>
        <taxon>Viruses</taxon>
        <taxon>Duplodnaviria</taxon>
        <taxon>Heunggongvirae</taxon>
        <taxon>Uroviricota</taxon>
        <taxon>Caudoviricetes</taxon>
        <taxon>Chopinvirus</taxon>
        <taxon>Chopinvirus KSY1</taxon>
    </lineage>
</organism>
<protein>
    <submittedName>
        <fullName evidence="1">Gp118</fullName>
    </submittedName>
</protein>